<name>A0A2W4XYL7_9CYAN</name>
<protein>
    <recommendedName>
        <fullName evidence="4">Glycosyltransferase RgtA/B/C/D-like domain-containing protein</fullName>
    </recommendedName>
</protein>
<dbReference type="AlphaFoldDB" id="A0A2W4XYL7"/>
<feature type="transmembrane region" description="Helical" evidence="1">
    <location>
        <begin position="372"/>
        <end position="390"/>
    </location>
</feature>
<sequence>MRVSSKSRLTGKFLEKYDLPSILLLIIYICATAPLFFLPVAVPDELLFLGISTSGVEKIASDGLLSYLFWQPNELGYGSAYWIINTLTLYLFNENLLHSLYCLRALNLLSILSIPFTLLLVASKYGCDRKFTRLVLVLWLSQGIAWWYGKIVGPEIVPATLAFFGVALLLRSSFEQNNKVKLVKLFLSSLLLGLSFGIRLTIFPMVLFAAVAFSINYFNRPLHNFRQVFQTSISALAGFTVGLALANPFTLFPGGGAIWLSNLKAATGGEVFFSYERLIYSLHSSIWHWDAIQNGGLLQLGFGSIVLLSLLFYKASNKTLTIACSAVYILSFLILSSRPMLSWYLFPLIVLPFSTLVGTVTRSNQRISSLKYCFYIFIVFGMLLFNLPYLSEGYANKIEHYSNISKANLAKECVANAVQDKNDSGELSNIDTVLDFSEIYLVRKDPRSGVTRERRYVDYLPLEALETKNVTEVPIGGNTLSFFFEDLSWAAQKISSGKTILFLSGHRFQGKSFPVLPLVPHVLKILNAKSLDNYYIKESGSCEYLDFALVTKLRSD</sequence>
<reference evidence="2 3" key="2">
    <citation type="submission" date="2018-06" db="EMBL/GenBank/DDBJ databases">
        <title>Metagenomic assembly of (sub)arctic Cyanobacteria and their associated microbiome from non-axenic cultures.</title>
        <authorList>
            <person name="Baurain D."/>
        </authorList>
    </citation>
    <scope>NUCLEOTIDE SEQUENCE [LARGE SCALE GENOMIC DNA]</scope>
    <source>
        <strain evidence="2">ULC027bin1</strain>
    </source>
</reference>
<reference evidence="3" key="1">
    <citation type="submission" date="2018-04" db="EMBL/GenBank/DDBJ databases">
        <authorList>
            <person name="Cornet L."/>
        </authorList>
    </citation>
    <scope>NUCLEOTIDE SEQUENCE [LARGE SCALE GENOMIC DNA]</scope>
</reference>
<feature type="transmembrane region" description="Helical" evidence="1">
    <location>
        <begin position="131"/>
        <end position="149"/>
    </location>
</feature>
<feature type="transmembrane region" description="Helical" evidence="1">
    <location>
        <begin position="320"/>
        <end position="337"/>
    </location>
</feature>
<evidence type="ECO:0000256" key="1">
    <source>
        <dbReference type="SAM" id="Phobius"/>
    </source>
</evidence>
<feature type="transmembrane region" description="Helical" evidence="1">
    <location>
        <begin position="227"/>
        <end position="246"/>
    </location>
</feature>
<keyword evidence="1" id="KW-0472">Membrane</keyword>
<feature type="transmembrane region" description="Helical" evidence="1">
    <location>
        <begin position="186"/>
        <end position="215"/>
    </location>
</feature>
<proteinExistence type="predicted"/>
<accession>A0A2W4XYL7</accession>
<dbReference type="Proteomes" id="UP000249794">
    <property type="component" value="Unassembled WGS sequence"/>
</dbReference>
<keyword evidence="1" id="KW-0812">Transmembrane</keyword>
<dbReference type="EMBL" id="QBMP01000018">
    <property type="protein sequence ID" value="PZO59629.1"/>
    <property type="molecule type" value="Genomic_DNA"/>
</dbReference>
<feature type="transmembrane region" description="Helical" evidence="1">
    <location>
        <begin position="343"/>
        <end position="360"/>
    </location>
</feature>
<feature type="transmembrane region" description="Helical" evidence="1">
    <location>
        <begin position="291"/>
        <end position="313"/>
    </location>
</feature>
<evidence type="ECO:0000313" key="3">
    <source>
        <dbReference type="Proteomes" id="UP000249794"/>
    </source>
</evidence>
<comment type="caution">
    <text evidence="2">The sequence shown here is derived from an EMBL/GenBank/DDBJ whole genome shotgun (WGS) entry which is preliminary data.</text>
</comment>
<evidence type="ECO:0000313" key="2">
    <source>
        <dbReference type="EMBL" id="PZO59629.1"/>
    </source>
</evidence>
<organism evidence="2 3">
    <name type="scientific">Phormidesmis priestleyi</name>
    <dbReference type="NCBI Taxonomy" id="268141"/>
    <lineage>
        <taxon>Bacteria</taxon>
        <taxon>Bacillati</taxon>
        <taxon>Cyanobacteriota</taxon>
        <taxon>Cyanophyceae</taxon>
        <taxon>Leptolyngbyales</taxon>
        <taxon>Leptolyngbyaceae</taxon>
        <taxon>Phormidesmis</taxon>
    </lineage>
</organism>
<evidence type="ECO:0008006" key="4">
    <source>
        <dbReference type="Google" id="ProtNLM"/>
    </source>
</evidence>
<gene>
    <name evidence="2" type="ORF">DCF15_03305</name>
</gene>
<keyword evidence="1" id="KW-1133">Transmembrane helix</keyword>
<feature type="transmembrane region" description="Helical" evidence="1">
    <location>
        <begin position="105"/>
        <end position="125"/>
    </location>
</feature>
<feature type="transmembrane region" description="Helical" evidence="1">
    <location>
        <begin position="21"/>
        <end position="42"/>
    </location>
</feature>